<dbReference type="PANTHER" id="PTHR11203:SF37">
    <property type="entry name" value="INTEGRATOR COMPLEX SUBUNIT 11"/>
    <property type="match status" value="1"/>
</dbReference>
<organism evidence="2 3">
    <name type="scientific">Gracilibacillus xinjiangensis</name>
    <dbReference type="NCBI Taxonomy" id="1193282"/>
    <lineage>
        <taxon>Bacteria</taxon>
        <taxon>Bacillati</taxon>
        <taxon>Bacillota</taxon>
        <taxon>Bacilli</taxon>
        <taxon>Bacillales</taxon>
        <taxon>Bacillaceae</taxon>
        <taxon>Gracilibacillus</taxon>
    </lineage>
</organism>
<comment type="caution">
    <text evidence="2">The sequence shown here is derived from an EMBL/GenBank/DDBJ whole genome shotgun (WGS) entry which is preliminary data.</text>
</comment>
<feature type="domain" description="Metallo-beta-lactamase" evidence="1">
    <location>
        <begin position="14"/>
        <end position="222"/>
    </location>
</feature>
<dbReference type="InterPro" id="IPR036866">
    <property type="entry name" value="RibonucZ/Hydroxyglut_hydro"/>
</dbReference>
<dbReference type="Proteomes" id="UP001595882">
    <property type="component" value="Unassembled WGS sequence"/>
</dbReference>
<dbReference type="Pfam" id="PF00753">
    <property type="entry name" value="Lactamase_B"/>
    <property type="match status" value="1"/>
</dbReference>
<dbReference type="InterPro" id="IPR050698">
    <property type="entry name" value="MBL"/>
</dbReference>
<accession>A0ABV8WTK2</accession>
<proteinExistence type="predicted"/>
<dbReference type="SMART" id="SM00849">
    <property type="entry name" value="Lactamase_B"/>
    <property type="match status" value="1"/>
</dbReference>
<dbReference type="EMBL" id="JBHSDT010000004">
    <property type="protein sequence ID" value="MFC4402403.1"/>
    <property type="molecule type" value="Genomic_DNA"/>
</dbReference>
<gene>
    <name evidence="2" type="ORF">ACFOY7_04900</name>
</gene>
<evidence type="ECO:0000259" key="1">
    <source>
        <dbReference type="SMART" id="SM00849"/>
    </source>
</evidence>
<dbReference type="RefSeq" id="WP_390249966.1">
    <property type="nucleotide sequence ID" value="NZ_JBHSDT010000004.1"/>
</dbReference>
<keyword evidence="3" id="KW-1185">Reference proteome</keyword>
<sequence>MIQVEALGGIGEYGRNCFIVTDQLNKTKIMLDCGVRNGNPEVYPNITEEIAVSLQAVFISHVHNDHIGALPLLAAKGFTGEVWMSEGSYHQLSNIIPQWEKKWPVNLIHSLRFCFFDNSTRGKKIPITNHLSIIWGYSGHMLGSVWYSLLLGKQTMFYSGDIALSSPLLVTDTPPALSYDVALLDSGHAAHAMPYEKSITNLLRVLNDPTVRYRIPITISGKACDLFYFLFKAIPEGNFLLDPLLWEHLQAYLIAQDNMCKEKAGELEEILKSDRLSIYDGTKTAGIYLLTSHVGDFKEVNTGDYINEQSPFYKSHPDSSDLKKLLHTIDAKKYIFFHSTESDLEIISAMLLAEKDDSKELKT</sequence>
<name>A0ABV8WTK2_9BACI</name>
<evidence type="ECO:0000313" key="2">
    <source>
        <dbReference type="EMBL" id="MFC4402403.1"/>
    </source>
</evidence>
<dbReference type="Gene3D" id="3.60.15.10">
    <property type="entry name" value="Ribonuclease Z/Hydroxyacylglutathione hydrolase-like"/>
    <property type="match status" value="1"/>
</dbReference>
<dbReference type="InterPro" id="IPR001279">
    <property type="entry name" value="Metallo-B-lactamas"/>
</dbReference>
<dbReference type="SUPFAM" id="SSF56281">
    <property type="entry name" value="Metallo-hydrolase/oxidoreductase"/>
    <property type="match status" value="1"/>
</dbReference>
<protein>
    <submittedName>
        <fullName evidence="2">MBL fold metallo-hydrolase</fullName>
    </submittedName>
</protein>
<dbReference type="PANTHER" id="PTHR11203">
    <property type="entry name" value="CLEAVAGE AND POLYADENYLATION SPECIFICITY FACTOR FAMILY MEMBER"/>
    <property type="match status" value="1"/>
</dbReference>
<reference evidence="3" key="1">
    <citation type="journal article" date="2019" name="Int. J. Syst. Evol. Microbiol.">
        <title>The Global Catalogue of Microorganisms (GCM) 10K type strain sequencing project: providing services to taxonomists for standard genome sequencing and annotation.</title>
        <authorList>
            <consortium name="The Broad Institute Genomics Platform"/>
            <consortium name="The Broad Institute Genome Sequencing Center for Infectious Disease"/>
            <person name="Wu L."/>
            <person name="Ma J."/>
        </authorList>
    </citation>
    <scope>NUCLEOTIDE SEQUENCE [LARGE SCALE GENOMIC DNA]</scope>
    <source>
        <strain evidence="3">CCUG 37865</strain>
    </source>
</reference>
<evidence type="ECO:0000313" key="3">
    <source>
        <dbReference type="Proteomes" id="UP001595882"/>
    </source>
</evidence>